<dbReference type="Proteomes" id="UP001171111">
    <property type="component" value="Unassembled WGS sequence"/>
</dbReference>
<comment type="caution">
    <text evidence="3">The sequence shown here is derived from an EMBL/GenBank/DDBJ whole genome shotgun (WGS) entry which is preliminary data.</text>
</comment>
<evidence type="ECO:0000313" key="3">
    <source>
        <dbReference type="EMBL" id="MDO2409562.1"/>
    </source>
</evidence>
<dbReference type="PANTHER" id="PTHR34406:SF1">
    <property type="entry name" value="PROTEIN YCEI"/>
    <property type="match status" value="1"/>
</dbReference>
<dbReference type="InterPro" id="IPR007372">
    <property type="entry name" value="Lipid/polyisoprenoid-bd_YceI"/>
</dbReference>
<keyword evidence="1" id="KW-0732">Signal</keyword>
<dbReference type="InterPro" id="IPR036761">
    <property type="entry name" value="TTHA0802/YceI-like_sf"/>
</dbReference>
<feature type="chain" id="PRO_5046116398" evidence="1">
    <location>
        <begin position="21"/>
        <end position="175"/>
    </location>
</feature>
<dbReference type="SMART" id="SM00867">
    <property type="entry name" value="YceI"/>
    <property type="match status" value="1"/>
</dbReference>
<name>A0ABT8T7E5_9BACT</name>
<evidence type="ECO:0000256" key="1">
    <source>
        <dbReference type="SAM" id="SignalP"/>
    </source>
</evidence>
<protein>
    <submittedName>
        <fullName evidence="3">YceI family protein</fullName>
    </submittedName>
</protein>
<evidence type="ECO:0000313" key="4">
    <source>
        <dbReference type="Proteomes" id="UP001171111"/>
    </source>
</evidence>
<keyword evidence="4" id="KW-1185">Reference proteome</keyword>
<gene>
    <name evidence="3" type="ORF">Q2362_05550</name>
</gene>
<evidence type="ECO:0000259" key="2">
    <source>
        <dbReference type="SMART" id="SM00867"/>
    </source>
</evidence>
<proteinExistence type="predicted"/>
<dbReference type="SUPFAM" id="SSF101874">
    <property type="entry name" value="YceI-like"/>
    <property type="match status" value="1"/>
</dbReference>
<reference evidence="3 4" key="1">
    <citation type="submission" date="2023-06" db="EMBL/GenBank/DDBJ databases">
        <title>Campylobacter magnum sp. nov., isolated from cecal contents of domestic pigs (Sus scrofa domesticus).</title>
        <authorList>
            <person name="Papic B."/>
            <person name="Gruntar I."/>
        </authorList>
    </citation>
    <scope>NUCLEOTIDE SEQUENCE [LARGE SCALE GENOMIC DNA]</scope>
    <source>
        <strain evidence="4">34484-21</strain>
    </source>
</reference>
<feature type="domain" description="Lipid/polyisoprenoid-binding YceI-like" evidence="2">
    <location>
        <begin position="22"/>
        <end position="175"/>
    </location>
</feature>
<dbReference type="EMBL" id="JAULJQ010000006">
    <property type="protein sequence ID" value="MDO2409562.1"/>
    <property type="molecule type" value="Genomic_DNA"/>
</dbReference>
<dbReference type="RefSeq" id="WP_273930128.1">
    <property type="nucleotide sequence ID" value="NZ_JAQSLK010000003.1"/>
</dbReference>
<dbReference type="Pfam" id="PF04264">
    <property type="entry name" value="YceI"/>
    <property type="match status" value="1"/>
</dbReference>
<dbReference type="Gene3D" id="2.40.128.110">
    <property type="entry name" value="Lipid/polyisoprenoid-binding, YceI-like"/>
    <property type="match status" value="1"/>
</dbReference>
<sequence>MKKFLVSALAAAALFGTANAADFEVSETSKVAFSVKHLKLMTVDGSFGKFSGKISYDAGKLSALEGSVDVASVNTQNGKRDDHLRANDIFDAAKYATMTFKMSEFKDGKIIGTLNVKGKDHQVALDAKISENAGKPVIAATGVVKRSELGLVWENSLKDSAASDEVTINLELSAK</sequence>
<accession>A0ABT8T7E5</accession>
<organism evidence="3 4">
    <name type="scientific">Campylobacter magnus</name>
    <dbReference type="NCBI Taxonomy" id="3026462"/>
    <lineage>
        <taxon>Bacteria</taxon>
        <taxon>Pseudomonadati</taxon>
        <taxon>Campylobacterota</taxon>
        <taxon>Epsilonproteobacteria</taxon>
        <taxon>Campylobacterales</taxon>
        <taxon>Campylobacteraceae</taxon>
        <taxon>Campylobacter</taxon>
    </lineage>
</organism>
<dbReference type="PANTHER" id="PTHR34406">
    <property type="entry name" value="PROTEIN YCEI"/>
    <property type="match status" value="1"/>
</dbReference>
<feature type="signal peptide" evidence="1">
    <location>
        <begin position="1"/>
        <end position="20"/>
    </location>
</feature>